<sequence length="125" mass="14124">MEDIKRLFKRAGITALIILIYGVLVQSKEVYLGMFTGALVSILSLYLLCIDVKKIIATKDGSKKRAILGYLQRYVLYIVYLGVMAKFFGLSMVICSGLGLLNVKFNIQLMALSDRVLKFRDKHLK</sequence>
<dbReference type="Pfam" id="PF03899">
    <property type="entry name" value="ATP-synt_I"/>
    <property type="match status" value="1"/>
</dbReference>
<keyword evidence="2" id="KW-1003">Cell membrane</keyword>
<keyword evidence="8" id="KW-1185">Reference proteome</keyword>
<protein>
    <submittedName>
        <fullName evidence="7">ATP synthase subunit I</fullName>
    </submittedName>
</protein>
<evidence type="ECO:0000256" key="2">
    <source>
        <dbReference type="ARBA" id="ARBA00022475"/>
    </source>
</evidence>
<evidence type="ECO:0000256" key="5">
    <source>
        <dbReference type="ARBA" id="ARBA00023136"/>
    </source>
</evidence>
<dbReference type="AlphaFoldDB" id="A0A7G9GV44"/>
<evidence type="ECO:0000313" key="8">
    <source>
        <dbReference type="Proteomes" id="UP000515913"/>
    </source>
</evidence>
<dbReference type="RefSeq" id="WP_187422681.1">
    <property type="nucleotide sequence ID" value="NZ_CP060637.1"/>
</dbReference>
<evidence type="ECO:0000313" key="7">
    <source>
        <dbReference type="EMBL" id="QNM14676.1"/>
    </source>
</evidence>
<evidence type="ECO:0000256" key="6">
    <source>
        <dbReference type="SAM" id="Phobius"/>
    </source>
</evidence>
<feature type="transmembrane region" description="Helical" evidence="6">
    <location>
        <begin position="7"/>
        <end position="24"/>
    </location>
</feature>
<gene>
    <name evidence="7" type="ORF">H9Q81_06780</name>
</gene>
<accession>A0A7G9GV44</accession>
<evidence type="ECO:0000256" key="3">
    <source>
        <dbReference type="ARBA" id="ARBA00022692"/>
    </source>
</evidence>
<keyword evidence="5 6" id="KW-0472">Membrane</keyword>
<keyword evidence="3 6" id="KW-0812">Transmembrane</keyword>
<name>A0A7G9GV44_9FUSO</name>
<organism evidence="7 8">
    <name type="scientific">Fusobacterium hominis</name>
    <dbReference type="NCBI Taxonomy" id="2764326"/>
    <lineage>
        <taxon>Bacteria</taxon>
        <taxon>Fusobacteriati</taxon>
        <taxon>Fusobacteriota</taxon>
        <taxon>Fusobacteriia</taxon>
        <taxon>Fusobacteriales</taxon>
        <taxon>Fusobacteriaceae</taxon>
        <taxon>Fusobacterium</taxon>
    </lineage>
</organism>
<keyword evidence="4 6" id="KW-1133">Transmembrane helix</keyword>
<dbReference type="Proteomes" id="UP000515913">
    <property type="component" value="Chromosome"/>
</dbReference>
<proteinExistence type="predicted"/>
<dbReference type="InterPro" id="IPR005598">
    <property type="entry name" value="ATP_synth_I"/>
</dbReference>
<evidence type="ECO:0000256" key="1">
    <source>
        <dbReference type="ARBA" id="ARBA00004651"/>
    </source>
</evidence>
<reference evidence="7 8" key="1">
    <citation type="submission" date="2020-08" db="EMBL/GenBank/DDBJ databases">
        <authorList>
            <person name="Liu C."/>
            <person name="Sun Q."/>
        </authorList>
    </citation>
    <scope>NUCLEOTIDE SEQUENCE [LARGE SCALE GENOMIC DNA]</scope>
    <source>
        <strain evidence="7 8">NSJ-57</strain>
    </source>
</reference>
<dbReference type="GO" id="GO:0005886">
    <property type="term" value="C:plasma membrane"/>
    <property type="evidence" value="ECO:0007669"/>
    <property type="project" value="UniProtKB-SubCell"/>
</dbReference>
<dbReference type="EMBL" id="CP060637">
    <property type="protein sequence ID" value="QNM14676.1"/>
    <property type="molecule type" value="Genomic_DNA"/>
</dbReference>
<evidence type="ECO:0000256" key="4">
    <source>
        <dbReference type="ARBA" id="ARBA00022989"/>
    </source>
</evidence>
<comment type="subcellular location">
    <subcellularLocation>
        <location evidence="1">Cell membrane</location>
        <topology evidence="1">Multi-pass membrane protein</topology>
    </subcellularLocation>
</comment>
<feature type="transmembrane region" description="Helical" evidence="6">
    <location>
        <begin position="74"/>
        <end position="101"/>
    </location>
</feature>
<feature type="transmembrane region" description="Helical" evidence="6">
    <location>
        <begin position="30"/>
        <end position="53"/>
    </location>
</feature>
<dbReference type="KEGG" id="fho:H9Q81_06780"/>